<name>A0A382S2T0_9ZZZZ</name>
<dbReference type="InterPro" id="IPR036188">
    <property type="entry name" value="FAD/NAD-bd_sf"/>
</dbReference>
<evidence type="ECO:0000313" key="1">
    <source>
        <dbReference type="EMBL" id="SVD04163.1"/>
    </source>
</evidence>
<evidence type="ECO:0008006" key="2">
    <source>
        <dbReference type="Google" id="ProtNLM"/>
    </source>
</evidence>
<dbReference type="SUPFAM" id="SSF51905">
    <property type="entry name" value="FAD/NAD(P)-binding domain"/>
    <property type="match status" value="1"/>
</dbReference>
<accession>A0A382S2T0</accession>
<protein>
    <recommendedName>
        <fullName evidence="2">FAD dependent oxidoreductase domain-containing protein</fullName>
    </recommendedName>
</protein>
<proteinExistence type="predicted"/>
<feature type="non-terminal residue" evidence="1">
    <location>
        <position position="211"/>
    </location>
</feature>
<dbReference type="PROSITE" id="PS51318">
    <property type="entry name" value="TAT"/>
    <property type="match status" value="1"/>
</dbReference>
<gene>
    <name evidence="1" type="ORF">METZ01_LOCUS357017</name>
</gene>
<sequence>MSKITRRDFINGTLMATGASMLPFRATGQAVLDKLDPLYYPPSLTGLRGSHVGSSTHAHARAWTKKSDWGPTTKLNESYDLLVVGGGISGLSAAYFYQKKHGKDKKVLILDNHDDFGGHAKRNEHVIDGKTLISYGGSQTIVKPKHGSKVVRALLKDIGVDTERFNTAYDRDFYKRNNLGAVTYFNKKTFGEDKVVRHPYCNYPNYIEGLM</sequence>
<dbReference type="AlphaFoldDB" id="A0A382S2T0"/>
<dbReference type="InterPro" id="IPR006311">
    <property type="entry name" value="TAT_signal"/>
</dbReference>
<organism evidence="1">
    <name type="scientific">marine metagenome</name>
    <dbReference type="NCBI Taxonomy" id="408172"/>
    <lineage>
        <taxon>unclassified sequences</taxon>
        <taxon>metagenomes</taxon>
        <taxon>ecological metagenomes</taxon>
    </lineage>
</organism>
<reference evidence="1" key="1">
    <citation type="submission" date="2018-05" db="EMBL/GenBank/DDBJ databases">
        <authorList>
            <person name="Lanie J.A."/>
            <person name="Ng W.-L."/>
            <person name="Kazmierczak K.M."/>
            <person name="Andrzejewski T.M."/>
            <person name="Davidsen T.M."/>
            <person name="Wayne K.J."/>
            <person name="Tettelin H."/>
            <person name="Glass J.I."/>
            <person name="Rusch D."/>
            <person name="Podicherti R."/>
            <person name="Tsui H.-C.T."/>
            <person name="Winkler M.E."/>
        </authorList>
    </citation>
    <scope>NUCLEOTIDE SEQUENCE</scope>
</reference>
<dbReference type="EMBL" id="UINC01125976">
    <property type="protein sequence ID" value="SVD04163.1"/>
    <property type="molecule type" value="Genomic_DNA"/>
</dbReference>
<dbReference type="Pfam" id="PF13450">
    <property type="entry name" value="NAD_binding_8"/>
    <property type="match status" value="1"/>
</dbReference>
<dbReference type="Gene3D" id="3.50.50.60">
    <property type="entry name" value="FAD/NAD(P)-binding domain"/>
    <property type="match status" value="1"/>
</dbReference>